<keyword evidence="4" id="KW-0805">Transcription regulation</keyword>
<proteinExistence type="predicted"/>
<accession>A0A9P7Z4A7</accession>
<evidence type="ECO:0000313" key="8">
    <source>
        <dbReference type="EMBL" id="KAG9244892.1"/>
    </source>
</evidence>
<dbReference type="SUPFAM" id="SSF57850">
    <property type="entry name" value="RING/U-box"/>
    <property type="match status" value="1"/>
</dbReference>
<evidence type="ECO:0000259" key="7">
    <source>
        <dbReference type="PROSITE" id="PS50089"/>
    </source>
</evidence>
<keyword evidence="6" id="KW-0862">Zinc</keyword>
<dbReference type="PROSITE" id="PS50089">
    <property type="entry name" value="ZF_RING_2"/>
    <property type="match status" value="1"/>
</dbReference>
<evidence type="ECO:0000256" key="6">
    <source>
        <dbReference type="PROSITE-ProRule" id="PRU00175"/>
    </source>
</evidence>
<dbReference type="Proteomes" id="UP000887226">
    <property type="component" value="Unassembled WGS sequence"/>
</dbReference>
<evidence type="ECO:0000256" key="5">
    <source>
        <dbReference type="ARBA" id="ARBA00023163"/>
    </source>
</evidence>
<keyword evidence="6" id="KW-0863">Zinc-finger</keyword>
<dbReference type="AlphaFoldDB" id="A0A9P7Z4A7"/>
<dbReference type="GO" id="GO:0061630">
    <property type="term" value="F:ubiquitin protein ligase activity"/>
    <property type="evidence" value="ECO:0007669"/>
    <property type="project" value="UniProtKB-EC"/>
</dbReference>
<gene>
    <name evidence="8" type="ORF">BJ878DRAFT_48029</name>
</gene>
<dbReference type="GO" id="GO:0000209">
    <property type="term" value="P:protein polyubiquitination"/>
    <property type="evidence" value="ECO:0007669"/>
    <property type="project" value="TreeGrafter"/>
</dbReference>
<dbReference type="SMART" id="SM00184">
    <property type="entry name" value="RING"/>
    <property type="match status" value="1"/>
</dbReference>
<keyword evidence="6" id="KW-0479">Metal-binding</keyword>
<evidence type="ECO:0000256" key="1">
    <source>
        <dbReference type="ARBA" id="ARBA00000900"/>
    </source>
</evidence>
<keyword evidence="9" id="KW-1185">Reference proteome</keyword>
<keyword evidence="5" id="KW-0804">Transcription</keyword>
<evidence type="ECO:0000256" key="3">
    <source>
        <dbReference type="ARBA" id="ARBA00022679"/>
    </source>
</evidence>
<comment type="caution">
    <text evidence="8">The sequence shown here is derived from an EMBL/GenBank/DDBJ whole genome shotgun (WGS) entry which is preliminary data.</text>
</comment>
<feature type="domain" description="RING-type" evidence="7">
    <location>
        <begin position="33"/>
        <end position="73"/>
    </location>
</feature>
<evidence type="ECO:0000256" key="4">
    <source>
        <dbReference type="ARBA" id="ARBA00023015"/>
    </source>
</evidence>
<dbReference type="InterPro" id="IPR013083">
    <property type="entry name" value="Znf_RING/FYVE/PHD"/>
</dbReference>
<comment type="catalytic activity">
    <reaction evidence="1">
        <text>S-ubiquitinyl-[E2 ubiquitin-conjugating enzyme]-L-cysteine + [acceptor protein]-L-lysine = [E2 ubiquitin-conjugating enzyme]-L-cysteine + N(6)-ubiquitinyl-[acceptor protein]-L-lysine.</text>
        <dbReference type="EC" id="2.3.2.27"/>
    </reaction>
</comment>
<dbReference type="GO" id="GO:0008270">
    <property type="term" value="F:zinc ion binding"/>
    <property type="evidence" value="ECO:0007669"/>
    <property type="project" value="UniProtKB-KW"/>
</dbReference>
<evidence type="ECO:0000313" key="9">
    <source>
        <dbReference type="Proteomes" id="UP000887226"/>
    </source>
</evidence>
<name>A0A9P7Z4A7_9HELO</name>
<dbReference type="PANTHER" id="PTHR46077">
    <property type="entry name" value="E3 UBIQUITIN-PROTEIN LIGASE TOPORS"/>
    <property type="match status" value="1"/>
</dbReference>
<reference evidence="8" key="1">
    <citation type="journal article" date="2021" name="IMA Fungus">
        <title>Genomic characterization of three marine fungi, including Emericellopsis atlantica sp. nov. with signatures of a generalist lifestyle and marine biomass degradation.</title>
        <authorList>
            <person name="Hagestad O.C."/>
            <person name="Hou L."/>
            <person name="Andersen J.H."/>
            <person name="Hansen E.H."/>
            <person name="Altermark B."/>
            <person name="Li C."/>
            <person name="Kuhnert E."/>
            <person name="Cox R.J."/>
            <person name="Crous P.W."/>
            <person name="Spatafora J.W."/>
            <person name="Lail K."/>
            <person name="Amirebrahimi M."/>
            <person name="Lipzen A."/>
            <person name="Pangilinan J."/>
            <person name="Andreopoulos W."/>
            <person name="Hayes R.D."/>
            <person name="Ng V."/>
            <person name="Grigoriev I.V."/>
            <person name="Jackson S.A."/>
            <person name="Sutton T.D.S."/>
            <person name="Dobson A.D.W."/>
            <person name="Rama T."/>
        </authorList>
    </citation>
    <scope>NUCLEOTIDE SEQUENCE</scope>
    <source>
        <strain evidence="8">TRa3180A</strain>
    </source>
</reference>
<dbReference type="PANTHER" id="PTHR46077:SF1">
    <property type="entry name" value="TOP1 BINDING ARGININE_SERINE RICH PROTEIN, E3 UBIQUITIN LIGASE"/>
    <property type="match status" value="1"/>
</dbReference>
<organism evidence="8 9">
    <name type="scientific">Calycina marina</name>
    <dbReference type="NCBI Taxonomy" id="1763456"/>
    <lineage>
        <taxon>Eukaryota</taxon>
        <taxon>Fungi</taxon>
        <taxon>Dikarya</taxon>
        <taxon>Ascomycota</taxon>
        <taxon>Pezizomycotina</taxon>
        <taxon>Leotiomycetes</taxon>
        <taxon>Helotiales</taxon>
        <taxon>Pezizellaceae</taxon>
        <taxon>Calycina</taxon>
    </lineage>
</organism>
<protein>
    <recommendedName>
        <fullName evidence="2">RING-type E3 ubiquitin transferase</fullName>
        <ecNumber evidence="2">2.3.2.27</ecNumber>
    </recommendedName>
</protein>
<dbReference type="EMBL" id="MU253877">
    <property type="protein sequence ID" value="KAG9244892.1"/>
    <property type="molecule type" value="Genomic_DNA"/>
</dbReference>
<dbReference type="GO" id="GO:0006513">
    <property type="term" value="P:protein monoubiquitination"/>
    <property type="evidence" value="ECO:0007669"/>
    <property type="project" value="TreeGrafter"/>
</dbReference>
<dbReference type="OrthoDB" id="444265at2759"/>
<sequence length="343" mass="39775">MDGHDLEVRSKILQTTLEEIASCGGTDEEETCCVICLEHVSEKAIAQPCQHESFDFLCLIIWLEERACCPLCKSDVTTVRYHFTKEDEYKTYIVPPKATTTAKPSNAPNASNRVGYDRIFTRPYRPRRQHAPRSPLSTADQAMQRRRQVYVSQTYSLHVGSNCISRYKEIAPQNFSRDEDLVSRARKWIRRELQVFEFLKADDTSRSDRRAKNAEFLLEYIVAILKTVNIQDSGGQAEDMLQEFLGRDNTKLFLHEMRSWLRSPYLNIEDWDGNVQYSETNTVKEPALISSQTMRDGDRAYEPVRRGGYRGRGWHHGARTQRADRYRPYGRNQPGFGHSFEKT</sequence>
<keyword evidence="3" id="KW-0808">Transferase</keyword>
<dbReference type="EC" id="2.3.2.27" evidence="2"/>
<evidence type="ECO:0000256" key="2">
    <source>
        <dbReference type="ARBA" id="ARBA00012483"/>
    </source>
</evidence>
<dbReference type="InterPro" id="IPR001841">
    <property type="entry name" value="Znf_RING"/>
</dbReference>
<dbReference type="Gene3D" id="3.30.40.10">
    <property type="entry name" value="Zinc/RING finger domain, C3HC4 (zinc finger)"/>
    <property type="match status" value="1"/>
</dbReference>